<comment type="caution">
    <text evidence="1">The sequence shown here is derived from an EMBL/GenBank/DDBJ whole genome shotgun (WGS) entry which is preliminary data.</text>
</comment>
<proteinExistence type="predicted"/>
<evidence type="ECO:0000313" key="2">
    <source>
        <dbReference type="Proteomes" id="UP000525336"/>
    </source>
</evidence>
<sequence length="801" mass="87285">MKVITPGIIALSISALTACGGGSDDTSLGYQTIEPSIPSEVFIQATAIQSKALIDIESQTVVYLDTDIDFRLTSVTQVNNGADCEVTSMEGMTFTTLSDHAGECQFEYTAEPVALDTYVGQASSLARVSVSETAENNTLPNLSETTNVESTIIIDLSEELESELDTAIYTLSEDITLLGSGSVEVGALSNTITYTPTDIGVARIMYSMNNGTVTKLGNIDVAVSDVGNTPPIANDYIREGKLAKDMSVEVDLTDYVSDAEDSVILDSVRAYNAETEITSTTEHTFTFQSSEPGPHEVAYTVTDGRGGYAVGQVYIEVEPDFDLIQEWEDITVFDTVINGDLTYTAPMSKAMADYVNEDYINVNIEDGSQGPKHAQVVQMSWEQAKSYCEHRGGRLPLTRELDTLVSEQPFLNHNWPTSTPYWSVDKTLSTEASLVDIADGSYSHNDTSAGVGYATCVYLNGNVQDFTVSDVTGDDMGDGRQTTRFVSATLLDPDGNPAPYQDILFWDTIGNGGFGIYNDQVESSSETNSDGVATEIYEFTRGYKDNVMARYSESANFVPVTLEVGGFDVTEPDDWNVSKILGDVPIEDYGELVGSKGTMISVGEHDQYITSISRNAIISSVYDIQFTVDRSEATKINAGAVNIIFQQTSSKAPDVNEYCDIEIYGSCNWANEDSVGSAGVPYGEQGSLKIALGYYYDNITASIHDKDSDYDDILFTGSQPHHSNLVIHYRILGEGTRLRVFYRLNENDAWTRSFNGYLPYLPFDPERFYFVGFSGGSSGENSDGVVAYITDFSVDNDPALN</sequence>
<organism evidence="1 2">
    <name type="scientific">Vibrio chagasii</name>
    <dbReference type="NCBI Taxonomy" id="170679"/>
    <lineage>
        <taxon>Bacteria</taxon>
        <taxon>Pseudomonadati</taxon>
        <taxon>Pseudomonadota</taxon>
        <taxon>Gammaproteobacteria</taxon>
        <taxon>Vibrionales</taxon>
        <taxon>Vibrionaceae</taxon>
        <taxon>Vibrio</taxon>
    </lineage>
</organism>
<name>A0A7Y3YSE2_9VIBR</name>
<dbReference type="AlphaFoldDB" id="A0A7Y3YSE2"/>
<dbReference type="RefSeq" id="WP_171368856.1">
    <property type="nucleotide sequence ID" value="NZ_VTXW01000023.1"/>
</dbReference>
<reference evidence="1 2" key="1">
    <citation type="submission" date="2019-09" db="EMBL/GenBank/DDBJ databases">
        <title>Draft genome sequencing and comparative genomics of hatchery-associated Vibrios.</title>
        <authorList>
            <person name="Kehlet-Delgado H."/>
            <person name="Mueller R.S."/>
        </authorList>
    </citation>
    <scope>NUCLEOTIDE SEQUENCE [LARGE SCALE GENOMIC DNA]</scope>
    <source>
        <strain evidence="1 2">00-90-10</strain>
    </source>
</reference>
<dbReference type="Pfam" id="PF17963">
    <property type="entry name" value="Big_9"/>
    <property type="match status" value="1"/>
</dbReference>
<gene>
    <name evidence="1" type="ORF">F0245_19180</name>
</gene>
<dbReference type="Proteomes" id="UP000525336">
    <property type="component" value="Unassembled WGS sequence"/>
</dbReference>
<evidence type="ECO:0000313" key="1">
    <source>
        <dbReference type="EMBL" id="NOH35458.1"/>
    </source>
</evidence>
<accession>A0A7Y3YSE2</accession>
<protein>
    <submittedName>
        <fullName evidence="1">DUF1566 domain-containing protein</fullName>
    </submittedName>
</protein>
<dbReference type="PROSITE" id="PS51257">
    <property type="entry name" value="PROKAR_LIPOPROTEIN"/>
    <property type="match status" value="1"/>
</dbReference>
<dbReference type="EMBL" id="VTXW01000023">
    <property type="protein sequence ID" value="NOH35458.1"/>
    <property type="molecule type" value="Genomic_DNA"/>
</dbReference>